<dbReference type="GO" id="GO:0005634">
    <property type="term" value="C:nucleus"/>
    <property type="evidence" value="ECO:0007669"/>
    <property type="project" value="UniProtKB-SubCell"/>
</dbReference>
<evidence type="ECO:0000256" key="1">
    <source>
        <dbReference type="ARBA" id="ARBA00004123"/>
    </source>
</evidence>
<feature type="compositionally biased region" description="Polar residues" evidence="6">
    <location>
        <begin position="1"/>
        <end position="50"/>
    </location>
</feature>
<evidence type="ECO:0000256" key="6">
    <source>
        <dbReference type="SAM" id="MobiDB-lite"/>
    </source>
</evidence>
<protein>
    <submittedName>
        <fullName evidence="8">7804_t:CDS:1</fullName>
    </submittedName>
</protein>
<dbReference type="PANTHER" id="PTHR31986:SF7">
    <property type="entry name" value="REGULATOR OF DRUG SENSITIVITY 2"/>
    <property type="match status" value="1"/>
</dbReference>
<accession>A0A9N8V4T6</accession>
<keyword evidence="4" id="KW-0804">Transcription</keyword>
<dbReference type="Proteomes" id="UP000789706">
    <property type="component" value="Unassembled WGS sequence"/>
</dbReference>
<evidence type="ECO:0000256" key="4">
    <source>
        <dbReference type="ARBA" id="ARBA00023163"/>
    </source>
</evidence>
<evidence type="ECO:0000313" key="8">
    <source>
        <dbReference type="EMBL" id="CAG8434722.1"/>
    </source>
</evidence>
<dbReference type="InterPro" id="IPR056751">
    <property type="entry name" value="PAS_13"/>
</dbReference>
<comment type="caution">
    <text evidence="8">The sequence shown here is derived from an EMBL/GenBank/DDBJ whole genome shotgun (WGS) entry which is preliminary data.</text>
</comment>
<dbReference type="Pfam" id="PF24990">
    <property type="entry name" value="PAS_13"/>
    <property type="match status" value="1"/>
</dbReference>
<keyword evidence="9" id="KW-1185">Reference proteome</keyword>
<feature type="compositionally biased region" description="Basic residues" evidence="6">
    <location>
        <begin position="72"/>
        <end position="85"/>
    </location>
</feature>
<dbReference type="PANTHER" id="PTHR31986">
    <property type="entry name" value="REGULATOR OF DRUG SENSITIVITY 2"/>
    <property type="match status" value="1"/>
</dbReference>
<evidence type="ECO:0000256" key="3">
    <source>
        <dbReference type="ARBA" id="ARBA00023015"/>
    </source>
</evidence>
<dbReference type="GO" id="GO:0000977">
    <property type="term" value="F:RNA polymerase II transcription regulatory region sequence-specific DNA binding"/>
    <property type="evidence" value="ECO:0007669"/>
    <property type="project" value="TreeGrafter"/>
</dbReference>
<dbReference type="AlphaFoldDB" id="A0A9N8V4T6"/>
<organism evidence="8 9">
    <name type="scientific">Diversispora eburnea</name>
    <dbReference type="NCBI Taxonomy" id="1213867"/>
    <lineage>
        <taxon>Eukaryota</taxon>
        <taxon>Fungi</taxon>
        <taxon>Fungi incertae sedis</taxon>
        <taxon>Mucoromycota</taxon>
        <taxon>Glomeromycotina</taxon>
        <taxon>Glomeromycetes</taxon>
        <taxon>Diversisporales</taxon>
        <taxon>Diversisporaceae</taxon>
        <taxon>Diversispora</taxon>
    </lineage>
</organism>
<keyword evidence="3" id="KW-0805">Transcription regulation</keyword>
<evidence type="ECO:0000256" key="5">
    <source>
        <dbReference type="ARBA" id="ARBA00023242"/>
    </source>
</evidence>
<evidence type="ECO:0000259" key="7">
    <source>
        <dbReference type="Pfam" id="PF24990"/>
    </source>
</evidence>
<name>A0A9N8V4T6_9GLOM</name>
<dbReference type="EMBL" id="CAJVPK010000027">
    <property type="protein sequence ID" value="CAG8434722.1"/>
    <property type="molecule type" value="Genomic_DNA"/>
</dbReference>
<sequence length="289" mass="32352">MNVSNSQQFYNTEVSQLPMDNSQQQHVTSPQSQHPTLQQHQPIESTTDPTVKSEHENQVGEASNVMKEADTKKKRNGPKRRKVTHGRPCQRCIKRSIGHLCHDEPKGTHNAQQMTGGTNAIQANLMSMQQIPQDVLRPGGNYPNLPMQAFPQITAYSQLPTPLTFASEHMGHEFTVLTDFLESVDGNHQNLHNSSGGTLIDTTDKFLLTAADPSDVFSSMGIPACLWRRTGEIYKGNKEFASLVGVTAEMLREGRLCIYELMVEESAVNYWETGMLHFIDVIIIPVIYF</sequence>
<evidence type="ECO:0000313" key="9">
    <source>
        <dbReference type="Proteomes" id="UP000789706"/>
    </source>
</evidence>
<evidence type="ECO:0000256" key="2">
    <source>
        <dbReference type="ARBA" id="ARBA00022723"/>
    </source>
</evidence>
<gene>
    <name evidence="8" type="ORF">DEBURN_LOCUS763</name>
</gene>
<dbReference type="InterPro" id="IPR053045">
    <property type="entry name" value="Zinc_cluster_trans_reg"/>
</dbReference>
<reference evidence="8" key="1">
    <citation type="submission" date="2021-06" db="EMBL/GenBank/DDBJ databases">
        <authorList>
            <person name="Kallberg Y."/>
            <person name="Tangrot J."/>
            <person name="Rosling A."/>
        </authorList>
    </citation>
    <scope>NUCLEOTIDE SEQUENCE</scope>
    <source>
        <strain evidence="8">AZ414A</strain>
    </source>
</reference>
<dbReference type="GO" id="GO:0046872">
    <property type="term" value="F:metal ion binding"/>
    <property type="evidence" value="ECO:0007669"/>
    <property type="project" value="UniProtKB-KW"/>
</dbReference>
<feature type="domain" description="ERT1/acuK family PAS" evidence="7">
    <location>
        <begin position="223"/>
        <end position="272"/>
    </location>
</feature>
<proteinExistence type="predicted"/>
<keyword evidence="5" id="KW-0539">Nucleus</keyword>
<comment type="subcellular location">
    <subcellularLocation>
        <location evidence="1">Nucleus</location>
    </subcellularLocation>
</comment>
<keyword evidence="2" id="KW-0479">Metal-binding</keyword>
<dbReference type="OrthoDB" id="65716at2759"/>
<feature type="region of interest" description="Disordered" evidence="6">
    <location>
        <begin position="1"/>
        <end position="87"/>
    </location>
</feature>